<evidence type="ECO:0000313" key="7">
    <source>
        <dbReference type="Proteomes" id="UP001178662"/>
    </source>
</evidence>
<dbReference type="SMART" id="SM00342">
    <property type="entry name" value="HTH_ARAC"/>
    <property type="match status" value="1"/>
</dbReference>
<evidence type="ECO:0000313" key="6">
    <source>
        <dbReference type="EMBL" id="WEK55262.1"/>
    </source>
</evidence>
<dbReference type="SUPFAM" id="SSF46689">
    <property type="entry name" value="Homeodomain-like"/>
    <property type="match status" value="2"/>
</dbReference>
<proteinExistence type="predicted"/>
<dbReference type="InterPro" id="IPR003313">
    <property type="entry name" value="AraC-bd"/>
</dbReference>
<evidence type="ECO:0000259" key="5">
    <source>
        <dbReference type="SMART" id="SM00342"/>
    </source>
</evidence>
<keyword evidence="7" id="KW-1185">Reference proteome</keyword>
<evidence type="ECO:0000256" key="3">
    <source>
        <dbReference type="ARBA" id="ARBA00023159"/>
    </source>
</evidence>
<organism evidence="6 7">
    <name type="scientific">Candidatus Cohnella colombiensis</name>
    <dbReference type="NCBI Taxonomy" id="3121368"/>
    <lineage>
        <taxon>Bacteria</taxon>
        <taxon>Bacillati</taxon>
        <taxon>Bacillota</taxon>
        <taxon>Bacilli</taxon>
        <taxon>Bacillales</taxon>
        <taxon>Paenibacillaceae</taxon>
        <taxon>Cohnella</taxon>
    </lineage>
</organism>
<keyword evidence="4" id="KW-0804">Transcription</keyword>
<reference evidence="6" key="1">
    <citation type="submission" date="2023-03" db="EMBL/GenBank/DDBJ databases">
        <title>Andean soil-derived lignocellulolytic bacterial consortium as a source of novel taxa and putative plastic-active enzymes.</title>
        <authorList>
            <person name="Diaz-Garcia L."/>
            <person name="Chuvochina M."/>
            <person name="Feuerriegel G."/>
            <person name="Bunk B."/>
            <person name="Sproer C."/>
            <person name="Streit W.R."/>
            <person name="Rodriguez L.M."/>
            <person name="Overmann J."/>
            <person name="Jimenez D.J."/>
        </authorList>
    </citation>
    <scope>NUCLEOTIDE SEQUENCE</scope>
    <source>
        <strain evidence="6">MAG 2441</strain>
    </source>
</reference>
<dbReference type="InterPro" id="IPR009057">
    <property type="entry name" value="Homeodomain-like_sf"/>
</dbReference>
<keyword evidence="3" id="KW-0010">Activator</keyword>
<dbReference type="PROSITE" id="PS00041">
    <property type="entry name" value="HTH_ARAC_FAMILY_1"/>
    <property type="match status" value="1"/>
</dbReference>
<protein>
    <submittedName>
        <fullName evidence="6">AraC family transcriptional regulator</fullName>
    </submittedName>
</protein>
<gene>
    <name evidence="6" type="ORF">P0Y55_04145</name>
</gene>
<dbReference type="PRINTS" id="PR00032">
    <property type="entry name" value="HTHARAC"/>
</dbReference>
<accession>A0AA95EYU6</accession>
<dbReference type="Gene3D" id="2.60.120.10">
    <property type="entry name" value="Jelly Rolls"/>
    <property type="match status" value="1"/>
</dbReference>
<dbReference type="Gene3D" id="1.10.10.60">
    <property type="entry name" value="Homeodomain-like"/>
    <property type="match status" value="2"/>
</dbReference>
<dbReference type="Pfam" id="PF12833">
    <property type="entry name" value="HTH_18"/>
    <property type="match status" value="1"/>
</dbReference>
<evidence type="ECO:0000256" key="4">
    <source>
        <dbReference type="ARBA" id="ARBA00023163"/>
    </source>
</evidence>
<keyword evidence="2" id="KW-0238">DNA-binding</keyword>
<dbReference type="GO" id="GO:0043565">
    <property type="term" value="F:sequence-specific DNA binding"/>
    <property type="evidence" value="ECO:0007669"/>
    <property type="project" value="InterPro"/>
</dbReference>
<dbReference type="PANTHER" id="PTHR46796">
    <property type="entry name" value="HTH-TYPE TRANSCRIPTIONAL ACTIVATOR RHAS-RELATED"/>
    <property type="match status" value="1"/>
</dbReference>
<dbReference type="InterPro" id="IPR020449">
    <property type="entry name" value="Tscrpt_reg_AraC-type_HTH"/>
</dbReference>
<dbReference type="SUPFAM" id="SSF51215">
    <property type="entry name" value="Regulatory protein AraC"/>
    <property type="match status" value="1"/>
</dbReference>
<dbReference type="InterPro" id="IPR014710">
    <property type="entry name" value="RmlC-like_jellyroll"/>
</dbReference>
<name>A0AA95EYU6_9BACL</name>
<keyword evidence="1" id="KW-0805">Transcription regulation</keyword>
<dbReference type="Proteomes" id="UP001178662">
    <property type="component" value="Chromosome"/>
</dbReference>
<dbReference type="InterPro" id="IPR018062">
    <property type="entry name" value="HTH_AraC-typ_CS"/>
</dbReference>
<dbReference type="CDD" id="cd02208">
    <property type="entry name" value="cupin_RmlC-like"/>
    <property type="match status" value="1"/>
</dbReference>
<evidence type="ECO:0000256" key="2">
    <source>
        <dbReference type="ARBA" id="ARBA00023125"/>
    </source>
</evidence>
<dbReference type="Pfam" id="PF02311">
    <property type="entry name" value="AraC_binding"/>
    <property type="match status" value="1"/>
</dbReference>
<dbReference type="GO" id="GO:0003700">
    <property type="term" value="F:DNA-binding transcription factor activity"/>
    <property type="evidence" value="ECO:0007669"/>
    <property type="project" value="InterPro"/>
</dbReference>
<dbReference type="InterPro" id="IPR018060">
    <property type="entry name" value="HTH_AraC"/>
</dbReference>
<dbReference type="AlphaFoldDB" id="A0AA95EYU6"/>
<sequence length="292" mass="33774">MRQRIEALREPMPMPDFAFPVKLSWTAYQEQGVTLFPHHWHEHIEFLYFQSGQAVIECSSTPIVFHAGELAVVNSNELHYGVSASDEVTYYVFIVDVSLLHSHVVDAVETKFITPILQNKLVFQNRIVDDIEVSACLQALIEGIENKPIGYELSTKAELYKLLSILVRKYVAETTDQEAYQLRFKELERLAPVFQYIEAHYNEKLSVQQLADLVGLSRFHFSRIFKRITDKSIVEYCNLVRIQNAEKLLRQSTMSISEIADAIGFNDIYYFSRAFKAIKGKSPSMWRELQHT</sequence>
<evidence type="ECO:0000256" key="1">
    <source>
        <dbReference type="ARBA" id="ARBA00023015"/>
    </source>
</evidence>
<feature type="domain" description="HTH araC/xylS-type" evidence="5">
    <location>
        <begin position="204"/>
        <end position="287"/>
    </location>
</feature>
<dbReference type="EMBL" id="CP119317">
    <property type="protein sequence ID" value="WEK55262.1"/>
    <property type="molecule type" value="Genomic_DNA"/>
</dbReference>
<dbReference type="InterPro" id="IPR050204">
    <property type="entry name" value="AraC_XylS_family_regulators"/>
</dbReference>
<dbReference type="InterPro" id="IPR037923">
    <property type="entry name" value="HTH-like"/>
</dbReference>